<dbReference type="GO" id="GO:0070042">
    <property type="term" value="F:rRNA (uridine-N3-)-methyltransferase activity"/>
    <property type="evidence" value="ECO:0007669"/>
    <property type="project" value="TreeGrafter"/>
</dbReference>
<comment type="subcellular location">
    <subcellularLocation>
        <location evidence="1 12">Cytoplasm</location>
    </subcellularLocation>
</comment>
<evidence type="ECO:0000256" key="1">
    <source>
        <dbReference type="ARBA" id="ARBA00004496"/>
    </source>
</evidence>
<dbReference type="Pfam" id="PF04452">
    <property type="entry name" value="Methyltrans_RNA"/>
    <property type="match status" value="1"/>
</dbReference>
<proteinExistence type="inferred from homology"/>
<evidence type="ECO:0000256" key="8">
    <source>
        <dbReference type="ARBA" id="ARBA00022679"/>
    </source>
</evidence>
<keyword evidence="9 12" id="KW-0949">S-adenosyl-L-methionine</keyword>
<name>A0A379C300_9FIRM</name>
<dbReference type="GO" id="GO:0005737">
    <property type="term" value="C:cytoplasm"/>
    <property type="evidence" value="ECO:0007669"/>
    <property type="project" value="UniProtKB-SubCell"/>
</dbReference>
<dbReference type="GO" id="GO:0070475">
    <property type="term" value="P:rRNA base methylation"/>
    <property type="evidence" value="ECO:0007669"/>
    <property type="project" value="TreeGrafter"/>
</dbReference>
<evidence type="ECO:0000256" key="4">
    <source>
        <dbReference type="ARBA" id="ARBA00013673"/>
    </source>
</evidence>
<dbReference type="OrthoDB" id="9815641at2"/>
<organism evidence="14 15">
    <name type="scientific">Peptoniphilus lacrimalis</name>
    <dbReference type="NCBI Taxonomy" id="33031"/>
    <lineage>
        <taxon>Bacteria</taxon>
        <taxon>Bacillati</taxon>
        <taxon>Bacillota</taxon>
        <taxon>Tissierellia</taxon>
        <taxon>Tissierellales</taxon>
        <taxon>Peptoniphilaceae</taxon>
        <taxon>Peptoniphilus</taxon>
    </lineage>
</organism>
<evidence type="ECO:0000256" key="9">
    <source>
        <dbReference type="ARBA" id="ARBA00022691"/>
    </source>
</evidence>
<dbReference type="NCBIfam" id="TIGR00046">
    <property type="entry name" value="RsmE family RNA methyltransferase"/>
    <property type="match status" value="1"/>
</dbReference>
<protein>
    <recommendedName>
        <fullName evidence="4 12">Ribosomal RNA small subunit methyltransferase E</fullName>
        <ecNumber evidence="3 12">2.1.1.193</ecNumber>
    </recommendedName>
</protein>
<keyword evidence="8 12" id="KW-0808">Transferase</keyword>
<dbReference type="EMBL" id="UGSZ01000001">
    <property type="protein sequence ID" value="SUB56613.1"/>
    <property type="molecule type" value="Genomic_DNA"/>
</dbReference>
<evidence type="ECO:0000256" key="7">
    <source>
        <dbReference type="ARBA" id="ARBA00022603"/>
    </source>
</evidence>
<comment type="similarity">
    <text evidence="2 12">Belongs to the RNA methyltransferase RsmE family.</text>
</comment>
<feature type="domain" description="Ribosomal RNA small subunit methyltransferase E methyltransferase" evidence="13">
    <location>
        <begin position="65"/>
        <end position="218"/>
    </location>
</feature>
<dbReference type="InterPro" id="IPR029026">
    <property type="entry name" value="tRNA_m1G_MTases_N"/>
</dbReference>
<evidence type="ECO:0000256" key="5">
    <source>
        <dbReference type="ARBA" id="ARBA00022490"/>
    </source>
</evidence>
<dbReference type="InterPro" id="IPR029028">
    <property type="entry name" value="Alpha/beta_knot_MTases"/>
</dbReference>
<evidence type="ECO:0000256" key="2">
    <source>
        <dbReference type="ARBA" id="ARBA00005528"/>
    </source>
</evidence>
<dbReference type="Gene3D" id="2.40.240.20">
    <property type="entry name" value="Hypothetical PUA domain-like, domain 1"/>
    <property type="match status" value="1"/>
</dbReference>
<dbReference type="Gene3D" id="3.40.1280.10">
    <property type="match status" value="1"/>
</dbReference>
<evidence type="ECO:0000256" key="6">
    <source>
        <dbReference type="ARBA" id="ARBA00022552"/>
    </source>
</evidence>
<dbReference type="RefSeq" id="WP_019034754.1">
    <property type="nucleotide sequence ID" value="NZ_UGSZ01000001.1"/>
</dbReference>
<evidence type="ECO:0000256" key="12">
    <source>
        <dbReference type="PIRNR" id="PIRNR015601"/>
    </source>
</evidence>
<dbReference type="InterPro" id="IPR046886">
    <property type="entry name" value="RsmE_MTase_dom"/>
</dbReference>
<keyword evidence="5 12" id="KW-0963">Cytoplasm</keyword>
<accession>A0A379C300</accession>
<keyword evidence="7 12" id="KW-0489">Methyltransferase</keyword>
<dbReference type="PANTHER" id="PTHR30027:SF3">
    <property type="entry name" value="16S RRNA (URACIL(1498)-N(3))-METHYLTRANSFERASE"/>
    <property type="match status" value="1"/>
</dbReference>
<dbReference type="Proteomes" id="UP000255517">
    <property type="component" value="Unassembled WGS sequence"/>
</dbReference>
<reference evidence="14 15" key="1">
    <citation type="submission" date="2018-06" db="EMBL/GenBank/DDBJ databases">
        <authorList>
            <consortium name="Pathogen Informatics"/>
            <person name="Doyle S."/>
        </authorList>
    </citation>
    <scope>NUCLEOTIDE SEQUENCE [LARGE SCALE GENOMIC DNA]</scope>
    <source>
        <strain evidence="14 15">NCTC13149</strain>
    </source>
</reference>
<evidence type="ECO:0000313" key="14">
    <source>
        <dbReference type="EMBL" id="SUB56613.1"/>
    </source>
</evidence>
<evidence type="ECO:0000256" key="11">
    <source>
        <dbReference type="ARBA" id="ARBA00047944"/>
    </source>
</evidence>
<evidence type="ECO:0000313" key="15">
    <source>
        <dbReference type="Proteomes" id="UP000255517"/>
    </source>
</evidence>
<evidence type="ECO:0000256" key="3">
    <source>
        <dbReference type="ARBA" id="ARBA00012328"/>
    </source>
</evidence>
<sequence>MYRFFEDRNYDNINELNKENLHHLKNVIRIKADEDFSVVFNDKIILFNLKDDRLIYKKEIFDSNEPPIKLSLFFGILKGDKNEKVIEHGTEVGVYDFYPLIMDRCVSNISDKVDKKIQRWQKIAKSAAGQSKRDIVPLVHRPIKVDEIAKNYSGDLILFYEDERNLFFKDIKEKLSKNLAIIVGPEGGISKREIEVLKDAHRISLGKRILRAETSSIVGAFYIIHNMECD</sequence>
<dbReference type="SUPFAM" id="SSF75217">
    <property type="entry name" value="alpha/beta knot"/>
    <property type="match status" value="1"/>
</dbReference>
<dbReference type="AlphaFoldDB" id="A0A379C300"/>
<evidence type="ECO:0000256" key="10">
    <source>
        <dbReference type="ARBA" id="ARBA00025699"/>
    </source>
</evidence>
<comment type="catalytic activity">
    <reaction evidence="11 12">
        <text>uridine(1498) in 16S rRNA + S-adenosyl-L-methionine = N(3)-methyluridine(1498) in 16S rRNA + S-adenosyl-L-homocysteine + H(+)</text>
        <dbReference type="Rhea" id="RHEA:42920"/>
        <dbReference type="Rhea" id="RHEA-COMP:10283"/>
        <dbReference type="Rhea" id="RHEA-COMP:10284"/>
        <dbReference type="ChEBI" id="CHEBI:15378"/>
        <dbReference type="ChEBI" id="CHEBI:57856"/>
        <dbReference type="ChEBI" id="CHEBI:59789"/>
        <dbReference type="ChEBI" id="CHEBI:65315"/>
        <dbReference type="ChEBI" id="CHEBI:74502"/>
        <dbReference type="EC" id="2.1.1.193"/>
    </reaction>
</comment>
<dbReference type="PANTHER" id="PTHR30027">
    <property type="entry name" value="RIBOSOMAL RNA SMALL SUBUNIT METHYLTRANSFERASE E"/>
    <property type="match status" value="1"/>
</dbReference>
<keyword evidence="6 12" id="KW-0698">rRNA processing</keyword>
<evidence type="ECO:0000259" key="13">
    <source>
        <dbReference type="Pfam" id="PF04452"/>
    </source>
</evidence>
<gene>
    <name evidence="14" type="primary">rsmE</name>
    <name evidence="14" type="ORF">NCTC13149_00385</name>
</gene>
<dbReference type="InterPro" id="IPR006700">
    <property type="entry name" value="RsmE"/>
</dbReference>
<dbReference type="STRING" id="1122949.GCA_000378725_00954"/>
<comment type="function">
    <text evidence="10 12">Specifically methylates the N3 position of the uracil ring of uridine 1498 (m3U1498) in 16S rRNA. Acts on the fully assembled 30S ribosomal subunit.</text>
</comment>
<dbReference type="PIRSF" id="PIRSF015601">
    <property type="entry name" value="MTase_slr0722"/>
    <property type="match status" value="1"/>
</dbReference>
<dbReference type="CDD" id="cd18084">
    <property type="entry name" value="RsmE-like"/>
    <property type="match status" value="1"/>
</dbReference>
<dbReference type="EC" id="2.1.1.193" evidence="3 12"/>